<feature type="domain" description="Immunity protein Imm33" evidence="1">
    <location>
        <begin position="6"/>
        <end position="84"/>
    </location>
</feature>
<evidence type="ECO:0000259" key="1">
    <source>
        <dbReference type="Pfam" id="PF09951"/>
    </source>
</evidence>
<dbReference type="Pfam" id="PF09951">
    <property type="entry name" value="Imm33"/>
    <property type="match status" value="1"/>
</dbReference>
<proteinExistence type="predicted"/>
<accession>A0AA37RYJ2</accession>
<dbReference type="PANTHER" id="PTHR38743">
    <property type="entry name" value="SIMILAR TO GLYOXYLASE I FAMILY PROTEIN"/>
    <property type="match status" value="1"/>
</dbReference>
<evidence type="ECO:0000313" key="3">
    <source>
        <dbReference type="Proteomes" id="UP001161422"/>
    </source>
</evidence>
<dbReference type="Proteomes" id="UP001161422">
    <property type="component" value="Unassembled WGS sequence"/>
</dbReference>
<sequence>MSRTLLVSRHVLEGLPAGFVYRERSMHAKDTGWRVFSGDESGEYLADPANIVEMPLAELTANYQELTNLFDAPLGRVYERDESGWQVLSQQGE</sequence>
<dbReference type="EMBL" id="BSNC01000011">
    <property type="protein sequence ID" value="GLP97785.1"/>
    <property type="molecule type" value="Genomic_DNA"/>
</dbReference>
<reference evidence="2" key="1">
    <citation type="journal article" date="2014" name="Int. J. Syst. Evol. Microbiol.">
        <title>Complete genome sequence of Corynebacterium casei LMG S-19264T (=DSM 44701T), isolated from a smear-ripened cheese.</title>
        <authorList>
            <consortium name="US DOE Joint Genome Institute (JGI-PGF)"/>
            <person name="Walter F."/>
            <person name="Albersmeier A."/>
            <person name="Kalinowski J."/>
            <person name="Ruckert C."/>
        </authorList>
    </citation>
    <scope>NUCLEOTIDE SEQUENCE</scope>
    <source>
        <strain evidence="2">NBRC 101628</strain>
    </source>
</reference>
<dbReference type="PANTHER" id="PTHR38743:SF2">
    <property type="entry name" value="DUF2185 DOMAIN-CONTAINING PROTEIN"/>
    <property type="match status" value="1"/>
</dbReference>
<name>A0AA37RYJ2_9GAMM</name>
<reference evidence="2" key="2">
    <citation type="submission" date="2023-01" db="EMBL/GenBank/DDBJ databases">
        <title>Draft genome sequence of Paraferrimonas sedimenticola strain NBRC 101628.</title>
        <authorList>
            <person name="Sun Q."/>
            <person name="Mori K."/>
        </authorList>
    </citation>
    <scope>NUCLEOTIDE SEQUENCE</scope>
    <source>
        <strain evidence="2">NBRC 101628</strain>
    </source>
</reference>
<dbReference type="InterPro" id="IPR018689">
    <property type="entry name" value="Imm33_dom"/>
</dbReference>
<dbReference type="RefSeq" id="WP_095507101.1">
    <property type="nucleotide sequence ID" value="NZ_BSNC01000011.1"/>
</dbReference>
<protein>
    <recommendedName>
        <fullName evidence="1">Immunity protein Imm33 domain-containing protein</fullName>
    </recommendedName>
</protein>
<keyword evidence="3" id="KW-1185">Reference proteome</keyword>
<dbReference type="AlphaFoldDB" id="A0AA37RYJ2"/>
<comment type="caution">
    <text evidence="2">The sequence shown here is derived from an EMBL/GenBank/DDBJ whole genome shotgun (WGS) entry which is preliminary data.</text>
</comment>
<evidence type="ECO:0000313" key="2">
    <source>
        <dbReference type="EMBL" id="GLP97785.1"/>
    </source>
</evidence>
<gene>
    <name evidence="2" type="ORF">GCM10007895_30920</name>
</gene>
<organism evidence="2 3">
    <name type="scientific">Paraferrimonas sedimenticola</name>
    <dbReference type="NCBI Taxonomy" id="375674"/>
    <lineage>
        <taxon>Bacteria</taxon>
        <taxon>Pseudomonadati</taxon>
        <taxon>Pseudomonadota</taxon>
        <taxon>Gammaproteobacteria</taxon>
        <taxon>Alteromonadales</taxon>
        <taxon>Ferrimonadaceae</taxon>
        <taxon>Paraferrimonas</taxon>
    </lineage>
</organism>